<dbReference type="InterPro" id="IPR001387">
    <property type="entry name" value="Cro/C1-type_HTH"/>
</dbReference>
<evidence type="ECO:0000259" key="1">
    <source>
        <dbReference type="PROSITE" id="PS50943"/>
    </source>
</evidence>
<dbReference type="Gene3D" id="1.10.260.40">
    <property type="entry name" value="lambda repressor-like DNA-binding domains"/>
    <property type="match status" value="1"/>
</dbReference>
<dbReference type="Proteomes" id="UP001596044">
    <property type="component" value="Unassembled WGS sequence"/>
</dbReference>
<name>A0ABW0K6W2_9BACL</name>
<reference evidence="3" key="1">
    <citation type="journal article" date="2019" name="Int. J. Syst. Evol. Microbiol.">
        <title>The Global Catalogue of Microorganisms (GCM) 10K type strain sequencing project: providing services to taxonomists for standard genome sequencing and annotation.</title>
        <authorList>
            <consortium name="The Broad Institute Genomics Platform"/>
            <consortium name="The Broad Institute Genome Sequencing Center for Infectious Disease"/>
            <person name="Wu L."/>
            <person name="Ma J."/>
        </authorList>
    </citation>
    <scope>NUCLEOTIDE SEQUENCE [LARGE SCALE GENOMIC DNA]</scope>
    <source>
        <strain evidence="3">KACC 11904</strain>
    </source>
</reference>
<protein>
    <submittedName>
        <fullName evidence="2">Helix-turn-helix domain-containing protein</fullName>
    </submittedName>
</protein>
<accession>A0ABW0K6W2</accession>
<dbReference type="SUPFAM" id="SSF48452">
    <property type="entry name" value="TPR-like"/>
    <property type="match status" value="1"/>
</dbReference>
<dbReference type="EMBL" id="JBHSMJ010000017">
    <property type="protein sequence ID" value="MFC5449054.1"/>
    <property type="molecule type" value="Genomic_DNA"/>
</dbReference>
<gene>
    <name evidence="2" type="ORF">ACFPOG_12335</name>
</gene>
<dbReference type="Gene3D" id="1.25.40.10">
    <property type="entry name" value="Tetratricopeptide repeat domain"/>
    <property type="match status" value="1"/>
</dbReference>
<dbReference type="PROSITE" id="PS50943">
    <property type="entry name" value="HTH_CROC1"/>
    <property type="match status" value="1"/>
</dbReference>
<dbReference type="RefSeq" id="WP_377524588.1">
    <property type="nucleotide sequence ID" value="NZ_JBHSMJ010000017.1"/>
</dbReference>
<dbReference type="InterPro" id="IPR011990">
    <property type="entry name" value="TPR-like_helical_dom_sf"/>
</dbReference>
<organism evidence="2 3">
    <name type="scientific">Paenibacillus aestuarii</name>
    <dbReference type="NCBI Taxonomy" id="516965"/>
    <lineage>
        <taxon>Bacteria</taxon>
        <taxon>Bacillati</taxon>
        <taxon>Bacillota</taxon>
        <taxon>Bacilli</taxon>
        <taxon>Bacillales</taxon>
        <taxon>Paenibacillaceae</taxon>
        <taxon>Paenibacillus</taxon>
    </lineage>
</organism>
<dbReference type="CDD" id="cd00093">
    <property type="entry name" value="HTH_XRE"/>
    <property type="match status" value="1"/>
</dbReference>
<evidence type="ECO:0000313" key="2">
    <source>
        <dbReference type="EMBL" id="MFC5449054.1"/>
    </source>
</evidence>
<dbReference type="InterPro" id="IPR010982">
    <property type="entry name" value="Lambda_DNA-bd_dom_sf"/>
</dbReference>
<dbReference type="SUPFAM" id="SSF47413">
    <property type="entry name" value="lambda repressor-like DNA-binding domains"/>
    <property type="match status" value="1"/>
</dbReference>
<keyword evidence="3" id="KW-1185">Reference proteome</keyword>
<dbReference type="SMART" id="SM00530">
    <property type="entry name" value="HTH_XRE"/>
    <property type="match status" value="1"/>
</dbReference>
<evidence type="ECO:0000313" key="3">
    <source>
        <dbReference type="Proteomes" id="UP001596044"/>
    </source>
</evidence>
<comment type="caution">
    <text evidence="2">The sequence shown here is derived from an EMBL/GenBank/DDBJ whole genome shotgun (WGS) entry which is preliminary data.</text>
</comment>
<proteinExistence type="predicted"/>
<sequence>MDPVEVGNRIRTIRKQKGITLEKLTDLFSLGKLSNIEKGKIPVVIDDIKLICERLGIPLEDILDQDKDHIIQKLTGEIQRARALVSMGMVKLAKKSLLEVSKVAKNHDLKHLKAEINFHWGTFHYQLLKNFKVAEAYYNRVVFDTAKHQHVAVYKLRALNALSCLQNELGKLSSSLKYNNDALQFLRNNPVDSNDDEVNCKFNKAIFNVFLGDLDSATLYAQDVLTISAGNTRFQVVFLTAIIQILRGDLVAAEVNLHNSLDFFLREDDIPHFLDVLKTQYFLFSKNYEKYKENMEMAEKTTLEIISSKLDDQSTISMIEAMHTIIDHNIKLNKYDVVQVFIEMCENLICKAPKDKVHYKTYYFGAKMIKKTTNEKPLIEWYLKKSLDYLKDDESFEKAIILHELAVTVGESDGYFMKASEIFYKLYQEHSYDLFMLKPMIPKPRF</sequence>
<feature type="domain" description="HTH cro/C1-type" evidence="1">
    <location>
        <begin position="10"/>
        <end position="62"/>
    </location>
</feature>